<reference evidence="1" key="1">
    <citation type="journal article" date="2001" name="Infect. Immun.">
        <title>Structural and genetic analyses of O polysaccharide from Actinobacillus actinomycetemcomitans serotype f.</title>
        <authorList>
            <person name="Kaplan J.B."/>
            <person name="Perry M.B."/>
            <person name="MacLean L.L."/>
            <person name="Furgang D."/>
            <person name="Wilson M.E."/>
            <person name="Fine D.H."/>
        </authorList>
    </citation>
    <scope>NUCLEOTIDE SEQUENCE</scope>
    <source>
        <strain evidence="1">CU1000</strain>
    </source>
</reference>
<proteinExistence type="predicted"/>
<organism evidence="1">
    <name type="scientific">Aggregatibacter actinomycetemcomitans</name>
    <name type="common">Actinobacillus actinomycetemcomitans</name>
    <name type="synonym">Haemophilus actinomycetemcomitans</name>
    <dbReference type="NCBI Taxonomy" id="714"/>
    <lineage>
        <taxon>Bacteria</taxon>
        <taxon>Pseudomonadati</taxon>
        <taxon>Pseudomonadota</taxon>
        <taxon>Gammaproteobacteria</taxon>
        <taxon>Pasteurellales</taxon>
        <taxon>Pasteurellaceae</taxon>
        <taxon>Aggregatibacter</taxon>
    </lineage>
</organism>
<protein>
    <submittedName>
        <fullName evidence="1">Putative glycosyltransferase</fullName>
    </submittedName>
</protein>
<dbReference type="AlphaFoldDB" id="Q9JRQ0"/>
<dbReference type="Pfam" id="PF05045">
    <property type="entry name" value="RgpF"/>
    <property type="match status" value="1"/>
</dbReference>
<keyword evidence="1" id="KW-0808">Transferase</keyword>
<accession>Q9JRQ0</accession>
<dbReference type="EMBL" id="AF213680">
    <property type="protein sequence ID" value="AAF25887.2"/>
    <property type="molecule type" value="Genomic_DNA"/>
</dbReference>
<sequence>MFKKIYHILKEKFFFNLMLSFLIKERYKMSKAAKSYSKMYPNGTIKPIKPFKGFDYVSLNNKNIILFVVYAPKSFLMYERYFQMLGKLNYKIITISNGTLDEHFVEKFKDKVVFMGERANIGRDFGTYKEFIRLLRQKNVTPNNLIICNDSVFANLKQKDNRFIDFLIKNENEDFAGVAEYMGKPGYHVQSYFLKFSHNVLKAPNFIKFWDNFLICDDRRLNIHNGEIKLSESILKDGFKPVVFLSTDNVINTILKNKETLQKFLIEVSANKHLDQHTIGGLKSLSLAFYNKKTTPEHIAYYTASLRQEISRMIDKFGMIVVCPFFIIDEFGFPFLKRDLVYRQITEWMLIREQGKLFDQDLLNEYINDQRIRRRYWNLASLKDKLMYNTGMN</sequence>
<dbReference type="GO" id="GO:0016740">
    <property type="term" value="F:transferase activity"/>
    <property type="evidence" value="ECO:0007669"/>
    <property type="project" value="UniProtKB-KW"/>
</dbReference>
<name>Q9JRQ0_AGGAC</name>
<evidence type="ECO:0000313" key="1">
    <source>
        <dbReference type="EMBL" id="AAF25887.2"/>
    </source>
</evidence>
<dbReference type="InterPro" id="IPR007739">
    <property type="entry name" value="RgpF"/>
</dbReference>